<gene>
    <name evidence="1" type="ORF">BN1221_03639</name>
</gene>
<reference evidence="2" key="1">
    <citation type="submission" date="2015-01" db="EMBL/GenBank/DDBJ databases">
        <authorList>
            <person name="Paterson Steve"/>
        </authorList>
    </citation>
    <scope>NUCLEOTIDE SEQUENCE [LARGE SCALE GENOMIC DNA]</scope>
    <source>
        <strain evidence="2">OBR1</strain>
    </source>
</reference>
<evidence type="ECO:0000313" key="1">
    <source>
        <dbReference type="EMBL" id="CPR19217.1"/>
    </source>
</evidence>
<keyword evidence="2" id="KW-1185">Reference proteome</keyword>
<organism evidence="1 2">
    <name type="scientific">Brenneria goodwinii</name>
    <dbReference type="NCBI Taxonomy" id="1109412"/>
    <lineage>
        <taxon>Bacteria</taxon>
        <taxon>Pseudomonadati</taxon>
        <taxon>Pseudomonadota</taxon>
        <taxon>Gammaproteobacteria</taxon>
        <taxon>Enterobacterales</taxon>
        <taxon>Pectobacteriaceae</taxon>
        <taxon>Brenneria</taxon>
    </lineage>
</organism>
<dbReference type="AlphaFoldDB" id="A0A0G4JZ74"/>
<accession>A0A0G4JZ74</accession>
<protein>
    <submittedName>
        <fullName evidence="1">Uncharacterized protein</fullName>
    </submittedName>
</protein>
<proteinExistence type="predicted"/>
<dbReference type="Proteomes" id="UP000044377">
    <property type="component" value="Unassembled WGS sequence"/>
</dbReference>
<evidence type="ECO:0000313" key="2">
    <source>
        <dbReference type="Proteomes" id="UP000044377"/>
    </source>
</evidence>
<dbReference type="EMBL" id="CGIG01000001">
    <property type="protein sequence ID" value="CPR19217.1"/>
    <property type="molecule type" value="Genomic_DNA"/>
</dbReference>
<name>A0A0G4JZ74_9GAMM</name>
<sequence>MRTTENNTDKRGEDKVMLPALMNGKKAAGIKKTVPLD</sequence>